<dbReference type="EMBL" id="CP006577">
    <property type="protein sequence ID" value="AIG99030.1"/>
    <property type="molecule type" value="Genomic_DNA"/>
</dbReference>
<proteinExistence type="predicted"/>
<organism evidence="3 4">
    <name type="scientific">Archaeoglobus fulgidus DSM 8774</name>
    <dbReference type="NCBI Taxonomy" id="1344584"/>
    <lineage>
        <taxon>Archaea</taxon>
        <taxon>Methanobacteriati</taxon>
        <taxon>Methanobacteriota</taxon>
        <taxon>Archaeoglobi</taxon>
        <taxon>Archaeoglobales</taxon>
        <taxon>Archaeoglobaceae</taxon>
        <taxon>Archaeoglobus</taxon>
    </lineage>
</organism>
<dbReference type="GeneID" id="24795788"/>
<keyword evidence="1" id="KW-1133">Transmembrane helix</keyword>
<feature type="transmembrane region" description="Helical" evidence="1">
    <location>
        <begin position="119"/>
        <end position="137"/>
    </location>
</feature>
<protein>
    <submittedName>
        <fullName evidence="3">Putative membrane protein</fullName>
    </submittedName>
</protein>
<dbReference type="AlphaFoldDB" id="A0A075WF91"/>
<feature type="transmembrane region" description="Helical" evidence="1">
    <location>
        <begin position="340"/>
        <end position="362"/>
    </location>
</feature>
<feature type="transmembrane region" description="Helical" evidence="1">
    <location>
        <begin position="221"/>
        <end position="251"/>
    </location>
</feature>
<feature type="transmembrane region" description="Helical" evidence="1">
    <location>
        <begin position="42"/>
        <end position="64"/>
    </location>
</feature>
<feature type="transmembrane region" description="Helical" evidence="1">
    <location>
        <begin position="374"/>
        <end position="393"/>
    </location>
</feature>
<feature type="transmembrane region" description="Helical" evidence="1">
    <location>
        <begin position="299"/>
        <end position="320"/>
    </location>
</feature>
<dbReference type="KEGG" id="afg:AFULGI_00023070"/>
<accession>A0A075WF91</accession>
<evidence type="ECO:0000259" key="2">
    <source>
        <dbReference type="Pfam" id="PF01970"/>
    </source>
</evidence>
<dbReference type="PANTHER" id="PTHR42204:SF1">
    <property type="entry name" value="INTEGRAL MEMBRANE PROTEIN"/>
    <property type="match status" value="1"/>
</dbReference>
<feature type="transmembrane region" description="Helical" evidence="1">
    <location>
        <begin position="85"/>
        <end position="107"/>
    </location>
</feature>
<evidence type="ECO:0000256" key="1">
    <source>
        <dbReference type="SAM" id="Phobius"/>
    </source>
</evidence>
<feature type="transmembrane region" description="Helical" evidence="1">
    <location>
        <begin position="157"/>
        <end position="175"/>
    </location>
</feature>
<feature type="transmembrane region" description="Helical" evidence="1">
    <location>
        <begin position="257"/>
        <end position="278"/>
    </location>
</feature>
<keyword evidence="1" id="KW-0812">Transmembrane</keyword>
<feature type="domain" description="DUF112" evidence="2">
    <location>
        <begin position="5"/>
        <end position="381"/>
    </location>
</feature>
<name>A0A075WF91_ARCFL</name>
<evidence type="ECO:0000313" key="3">
    <source>
        <dbReference type="EMBL" id="AIG99030.1"/>
    </source>
</evidence>
<dbReference type="Pfam" id="PF01970">
    <property type="entry name" value="TctA"/>
    <property type="match status" value="1"/>
</dbReference>
<dbReference type="PANTHER" id="PTHR42204">
    <property type="entry name" value="INTEGRAL MEMBRANE PROTEIN"/>
    <property type="match status" value="1"/>
</dbReference>
<reference evidence="3 4" key="1">
    <citation type="submission" date="2013-07" db="EMBL/GenBank/DDBJ databases">
        <title>Genome of Archaeoglobus fulgidus.</title>
        <authorList>
            <person name="Fiebig A."/>
            <person name="Birkeland N.-K."/>
        </authorList>
    </citation>
    <scope>NUCLEOTIDE SEQUENCE [LARGE SCALE GENOMIC DNA]</scope>
    <source>
        <strain evidence="3 4">DSM 8774</strain>
    </source>
</reference>
<gene>
    <name evidence="3" type="ORF">AFULGI_00023070</name>
</gene>
<dbReference type="Proteomes" id="UP000028501">
    <property type="component" value="Chromosome"/>
</dbReference>
<dbReference type="InterPro" id="IPR002823">
    <property type="entry name" value="DUF112_TM"/>
</dbReference>
<dbReference type="RefSeq" id="WP_048096206.1">
    <property type="nucleotide sequence ID" value="NZ_CP006577.1"/>
</dbReference>
<evidence type="ECO:0000313" key="4">
    <source>
        <dbReference type="Proteomes" id="UP000028501"/>
    </source>
</evidence>
<dbReference type="HOGENOM" id="CLU_043916_1_0_2"/>
<keyword evidence="1" id="KW-0472">Membrane</keyword>
<sequence>MLTDTLLGTLLGFIAGLIPGIHSNTFASLTLLYSPSFQNPSAIIVSSAIAYTIANIIPTVFLGVPDEDTAIAVHPANEMVLEGRGFEAVSISAIASFLAIILSFLLYPAIYLLGLSYSAIRRFTPLALLAISAFLILTERGEEFGGSYSAWRKRLYAFLVFAVSGFIGFVTFQVSEYVHNPAGSMFLPLLTGLFGVPILLQTTSGSVPPQEVRLRMPGSNAVSAGTIAGFLVSLFPGVSSGVATVLATVGIRDREGYVAAVSAANSANAVLCFFMLIATSKTRSGAADALLSLGVHPSFFELIFMVTVSASIALPLTLFVSRLALSRLTRLRFSKLSAAVLLFLIALTYTLTGFVGLMVLFVSSIVGMSAPLLGVRRANCMGCLIIPVLLYYLPPS</sequence>